<evidence type="ECO:0000256" key="1">
    <source>
        <dbReference type="ARBA" id="ARBA00023002"/>
    </source>
</evidence>
<dbReference type="GO" id="GO:0016491">
    <property type="term" value="F:oxidoreductase activity"/>
    <property type="evidence" value="ECO:0007669"/>
    <property type="project" value="UniProtKB-KW"/>
</dbReference>
<protein>
    <submittedName>
        <fullName evidence="3">Aryl-alcohol dehydrogenase-like predicted oxidoreductase</fullName>
    </submittedName>
</protein>
<evidence type="ECO:0000259" key="2">
    <source>
        <dbReference type="Pfam" id="PF00248"/>
    </source>
</evidence>
<dbReference type="FunFam" id="3.20.20.100:FF:000004">
    <property type="entry name" value="Oxidoreductase, aldo/keto reductase"/>
    <property type="match status" value="1"/>
</dbReference>
<dbReference type="PANTHER" id="PTHR43364:SF4">
    <property type="entry name" value="NAD(P)-LINKED OXIDOREDUCTASE SUPERFAMILY PROTEIN"/>
    <property type="match status" value="1"/>
</dbReference>
<dbReference type="OrthoDB" id="9768793at2"/>
<dbReference type="SUPFAM" id="SSF51430">
    <property type="entry name" value="NAD(P)-linked oxidoreductase"/>
    <property type="match status" value="1"/>
</dbReference>
<dbReference type="InterPro" id="IPR020471">
    <property type="entry name" value="AKR"/>
</dbReference>
<gene>
    <name evidence="3" type="ORF">CLV47_10657</name>
</gene>
<dbReference type="Proteomes" id="UP000237752">
    <property type="component" value="Unassembled WGS sequence"/>
</dbReference>
<comment type="caution">
    <text evidence="3">The sequence shown here is derived from an EMBL/GenBank/DDBJ whole genome shotgun (WGS) entry which is preliminary data.</text>
</comment>
<dbReference type="InterPro" id="IPR023210">
    <property type="entry name" value="NADP_OxRdtase_dom"/>
</dbReference>
<dbReference type="AlphaFoldDB" id="A0A2T1A0Q5"/>
<dbReference type="EMBL" id="PVUE01000006">
    <property type="protein sequence ID" value="PRZ42186.1"/>
    <property type="molecule type" value="Genomic_DNA"/>
</dbReference>
<name>A0A2T1A0Q5_9ACTN</name>
<dbReference type="CDD" id="cd19079">
    <property type="entry name" value="AKR_EcYajO-like"/>
    <property type="match status" value="1"/>
</dbReference>
<dbReference type="RefSeq" id="WP_106348694.1">
    <property type="nucleotide sequence ID" value="NZ_PVUE01000006.1"/>
</dbReference>
<dbReference type="Gene3D" id="3.20.20.100">
    <property type="entry name" value="NADP-dependent oxidoreductase domain"/>
    <property type="match status" value="1"/>
</dbReference>
<evidence type="ECO:0000313" key="3">
    <source>
        <dbReference type="EMBL" id="PRZ42186.1"/>
    </source>
</evidence>
<evidence type="ECO:0000313" key="4">
    <source>
        <dbReference type="Proteomes" id="UP000237752"/>
    </source>
</evidence>
<proteinExistence type="predicted"/>
<dbReference type="Pfam" id="PF00248">
    <property type="entry name" value="Aldo_ket_red"/>
    <property type="match status" value="1"/>
</dbReference>
<dbReference type="PRINTS" id="PR00069">
    <property type="entry name" value="ALDKETRDTASE"/>
</dbReference>
<sequence>MRYVKLGNTGLDVSEIALGCMTYGAPDRGTHPWSLPEEQSRPLLKQAVEAGINFFDTANVYSLGSSEEIVGRALKDFTNRDEVVIATKVFNKMHDGPNGFGLSRKAIFAQADASLRRLGTDFIDLYQIHRWDRRTPIEETMEALHDLVKSGKVRYLGASSMYTWQFAKAQHVAVVGGWTPFISMQNHYNLLAREEEREMLPYCQDQGIGVIPWSPLARGRLTRPWDATSNRLETDTFGKTLYKDEDSQIVSAVGKVAETRGVSMAQVALAWVRSRQAVTAPIIGASKQSQLAEAVAALEVELSEDEVQSLEAAYTPRENAGFR</sequence>
<organism evidence="3 4">
    <name type="scientific">Antricoccus suffuscus</name>
    <dbReference type="NCBI Taxonomy" id="1629062"/>
    <lineage>
        <taxon>Bacteria</taxon>
        <taxon>Bacillati</taxon>
        <taxon>Actinomycetota</taxon>
        <taxon>Actinomycetes</taxon>
        <taxon>Geodermatophilales</taxon>
        <taxon>Antricoccaceae</taxon>
        <taxon>Antricoccus</taxon>
    </lineage>
</organism>
<dbReference type="PANTHER" id="PTHR43364">
    <property type="entry name" value="NADH-SPECIFIC METHYLGLYOXAL REDUCTASE-RELATED"/>
    <property type="match status" value="1"/>
</dbReference>
<dbReference type="InterPro" id="IPR036812">
    <property type="entry name" value="NAD(P)_OxRdtase_dom_sf"/>
</dbReference>
<accession>A0A2T1A0Q5</accession>
<dbReference type="GO" id="GO:0005829">
    <property type="term" value="C:cytosol"/>
    <property type="evidence" value="ECO:0007669"/>
    <property type="project" value="TreeGrafter"/>
</dbReference>
<dbReference type="InterPro" id="IPR050523">
    <property type="entry name" value="AKR_Detox_Biosynth"/>
</dbReference>
<keyword evidence="4" id="KW-1185">Reference proteome</keyword>
<keyword evidence="1" id="KW-0560">Oxidoreductase</keyword>
<reference evidence="3 4" key="1">
    <citation type="submission" date="2018-03" db="EMBL/GenBank/DDBJ databases">
        <title>Genomic Encyclopedia of Archaeal and Bacterial Type Strains, Phase II (KMG-II): from individual species to whole genera.</title>
        <authorList>
            <person name="Goeker M."/>
        </authorList>
    </citation>
    <scope>NUCLEOTIDE SEQUENCE [LARGE SCALE GENOMIC DNA]</scope>
    <source>
        <strain evidence="3 4">DSM 100065</strain>
    </source>
</reference>
<feature type="domain" description="NADP-dependent oxidoreductase" evidence="2">
    <location>
        <begin position="16"/>
        <end position="314"/>
    </location>
</feature>